<dbReference type="Gene3D" id="1.10.630.10">
    <property type="entry name" value="Cytochrome P450"/>
    <property type="match status" value="1"/>
</dbReference>
<dbReference type="GO" id="GO:0005506">
    <property type="term" value="F:iron ion binding"/>
    <property type="evidence" value="ECO:0007669"/>
    <property type="project" value="InterPro"/>
</dbReference>
<evidence type="ECO:0000256" key="5">
    <source>
        <dbReference type="ARBA" id="ARBA00022824"/>
    </source>
</evidence>
<keyword evidence="8 11" id="KW-0472">Membrane</keyword>
<gene>
    <name evidence="12" type="ORF">LARSCL_LOCUS5765</name>
</gene>
<accession>A0AAV1ZIV2</accession>
<organism evidence="12 13">
    <name type="scientific">Larinioides sclopetarius</name>
    <dbReference type="NCBI Taxonomy" id="280406"/>
    <lineage>
        <taxon>Eukaryota</taxon>
        <taxon>Metazoa</taxon>
        <taxon>Ecdysozoa</taxon>
        <taxon>Arthropoda</taxon>
        <taxon>Chelicerata</taxon>
        <taxon>Arachnida</taxon>
        <taxon>Araneae</taxon>
        <taxon>Araneomorphae</taxon>
        <taxon>Entelegynae</taxon>
        <taxon>Araneoidea</taxon>
        <taxon>Araneidae</taxon>
        <taxon>Larinioides</taxon>
    </lineage>
</organism>
<dbReference type="PANTHER" id="PTHR24291:SF189">
    <property type="entry name" value="CYTOCHROME P450 4C3-RELATED"/>
    <property type="match status" value="1"/>
</dbReference>
<keyword evidence="10" id="KW-0560">Oxidoreductase</keyword>
<comment type="subcellular location">
    <subcellularLocation>
        <location evidence="2">Endoplasmic reticulum membrane</location>
    </subcellularLocation>
</comment>
<dbReference type="Pfam" id="PF00067">
    <property type="entry name" value="p450"/>
    <property type="match status" value="1"/>
</dbReference>
<comment type="caution">
    <text evidence="12">The sequence shown here is derived from an EMBL/GenBank/DDBJ whole genome shotgun (WGS) entry which is preliminary data.</text>
</comment>
<keyword evidence="5" id="KW-0256">Endoplasmic reticulum</keyword>
<dbReference type="InterPro" id="IPR050196">
    <property type="entry name" value="Cytochrome_P450_Monoox"/>
</dbReference>
<evidence type="ECO:0000256" key="9">
    <source>
        <dbReference type="PIRSR" id="PIRSR602401-1"/>
    </source>
</evidence>
<dbReference type="GO" id="GO:0005789">
    <property type="term" value="C:endoplasmic reticulum membrane"/>
    <property type="evidence" value="ECO:0007669"/>
    <property type="project" value="UniProtKB-SubCell"/>
</dbReference>
<evidence type="ECO:0000256" key="2">
    <source>
        <dbReference type="ARBA" id="ARBA00004586"/>
    </source>
</evidence>
<keyword evidence="9 10" id="KW-0479">Metal-binding</keyword>
<evidence type="ECO:0000313" key="12">
    <source>
        <dbReference type="EMBL" id="CAL1271327.1"/>
    </source>
</evidence>
<dbReference type="PRINTS" id="PR00385">
    <property type="entry name" value="P450"/>
</dbReference>
<evidence type="ECO:0008006" key="14">
    <source>
        <dbReference type="Google" id="ProtNLM"/>
    </source>
</evidence>
<dbReference type="GO" id="GO:0016705">
    <property type="term" value="F:oxidoreductase activity, acting on paired donors, with incorporation or reduction of molecular oxygen"/>
    <property type="evidence" value="ECO:0007669"/>
    <property type="project" value="InterPro"/>
</dbReference>
<dbReference type="SUPFAM" id="SSF48264">
    <property type="entry name" value="Cytochrome P450"/>
    <property type="match status" value="1"/>
</dbReference>
<dbReference type="PANTHER" id="PTHR24291">
    <property type="entry name" value="CYTOCHROME P450 FAMILY 4"/>
    <property type="match status" value="1"/>
</dbReference>
<evidence type="ECO:0000256" key="10">
    <source>
        <dbReference type="RuleBase" id="RU000461"/>
    </source>
</evidence>
<evidence type="ECO:0000256" key="11">
    <source>
        <dbReference type="SAM" id="Phobius"/>
    </source>
</evidence>
<keyword evidence="11" id="KW-0812">Transmembrane</keyword>
<keyword evidence="13" id="KW-1185">Reference proteome</keyword>
<dbReference type="GO" id="GO:0004497">
    <property type="term" value="F:monooxygenase activity"/>
    <property type="evidence" value="ECO:0007669"/>
    <property type="project" value="UniProtKB-KW"/>
</dbReference>
<evidence type="ECO:0000256" key="7">
    <source>
        <dbReference type="ARBA" id="ARBA00023033"/>
    </source>
</evidence>
<dbReference type="InterPro" id="IPR017972">
    <property type="entry name" value="Cyt_P450_CS"/>
</dbReference>
<reference evidence="12 13" key="1">
    <citation type="submission" date="2024-04" db="EMBL/GenBank/DDBJ databases">
        <authorList>
            <person name="Rising A."/>
            <person name="Reimegard J."/>
            <person name="Sonavane S."/>
            <person name="Akerstrom W."/>
            <person name="Nylinder S."/>
            <person name="Hedman E."/>
            <person name="Kallberg Y."/>
        </authorList>
    </citation>
    <scope>NUCLEOTIDE SEQUENCE [LARGE SCALE GENOMIC DNA]</scope>
</reference>
<dbReference type="Proteomes" id="UP001497382">
    <property type="component" value="Unassembled WGS sequence"/>
</dbReference>
<keyword evidence="11" id="KW-1133">Transmembrane helix</keyword>
<dbReference type="InterPro" id="IPR001128">
    <property type="entry name" value="Cyt_P450"/>
</dbReference>
<comment type="similarity">
    <text evidence="3 10">Belongs to the cytochrome P450 family.</text>
</comment>
<evidence type="ECO:0000256" key="6">
    <source>
        <dbReference type="ARBA" id="ARBA00023004"/>
    </source>
</evidence>
<keyword evidence="4 9" id="KW-0349">Heme</keyword>
<comment type="cofactor">
    <cofactor evidence="1 9">
        <name>heme</name>
        <dbReference type="ChEBI" id="CHEBI:30413"/>
    </cofactor>
</comment>
<evidence type="ECO:0000256" key="3">
    <source>
        <dbReference type="ARBA" id="ARBA00010617"/>
    </source>
</evidence>
<sequence>MMMEVQTKERMSILKVIVVILLLLMIYKVSKSIFNNFRNLIVPCPIGMLPNKCNPFLYSVIYILSIFRQSRKSGLPLPLLIFQSVLGMCCEVVAKERIFFLYLFQKPGVILYKPETVQVVLSSSTIIEKSVHYSFIHSWLGRGLFTSPGSKWRHRKKLLAPTFHSSILENFIPVFQEQSSILVSKLRALTKEPWVDISPLANLCTLDIICQTAMGVRINAQTNENKEYVKALHEVTEAITNRPFRPWLYPDIIYYMTTEGKRYKSYLQCMHGLTRKVIKEKKAEMLEHNTSKEEKETTGDTLFPVQKRKAFLEYLLEYHFKDPSLTEEDIKEEVDTFLFAGHDTTGMGISWILYCIGLYPEVQKKVVDELDQIFQNEPEREVTREDLTKMKYLECAIKETFRLYPPASFLMRECEEKIEILGHTIFPGSFCAVFTYALHRDPESFPDPERFIPERFFPENCIGRHPYAYVPFSSGPRNCIGQKFGMMEMKVLAANVLRSFQVTSLDPRDKVLVVPNLTLKNAKPLRLRFEIRRKR</sequence>
<dbReference type="EMBL" id="CAXIEN010000054">
    <property type="protein sequence ID" value="CAL1271327.1"/>
    <property type="molecule type" value="Genomic_DNA"/>
</dbReference>
<evidence type="ECO:0000256" key="1">
    <source>
        <dbReference type="ARBA" id="ARBA00001971"/>
    </source>
</evidence>
<dbReference type="InterPro" id="IPR036396">
    <property type="entry name" value="Cyt_P450_sf"/>
</dbReference>
<proteinExistence type="inferred from homology"/>
<dbReference type="CDD" id="cd20628">
    <property type="entry name" value="CYP4"/>
    <property type="match status" value="1"/>
</dbReference>
<name>A0AAV1ZIV2_9ARAC</name>
<evidence type="ECO:0000313" key="13">
    <source>
        <dbReference type="Proteomes" id="UP001497382"/>
    </source>
</evidence>
<evidence type="ECO:0000256" key="4">
    <source>
        <dbReference type="ARBA" id="ARBA00022617"/>
    </source>
</evidence>
<evidence type="ECO:0000256" key="8">
    <source>
        <dbReference type="ARBA" id="ARBA00023136"/>
    </source>
</evidence>
<dbReference type="GO" id="GO:0020037">
    <property type="term" value="F:heme binding"/>
    <property type="evidence" value="ECO:0007669"/>
    <property type="project" value="InterPro"/>
</dbReference>
<feature type="binding site" description="axial binding residue" evidence="9">
    <location>
        <position position="479"/>
    </location>
    <ligand>
        <name>heme</name>
        <dbReference type="ChEBI" id="CHEBI:30413"/>
    </ligand>
    <ligandPart>
        <name>Fe</name>
        <dbReference type="ChEBI" id="CHEBI:18248"/>
    </ligandPart>
</feature>
<dbReference type="PRINTS" id="PR00463">
    <property type="entry name" value="EP450I"/>
</dbReference>
<dbReference type="AlphaFoldDB" id="A0AAV1ZIV2"/>
<keyword evidence="7 10" id="KW-0503">Monooxygenase</keyword>
<dbReference type="PROSITE" id="PS00086">
    <property type="entry name" value="CYTOCHROME_P450"/>
    <property type="match status" value="1"/>
</dbReference>
<protein>
    <recommendedName>
        <fullName evidence="14">Cytochrome P450</fullName>
    </recommendedName>
</protein>
<keyword evidence="6 9" id="KW-0408">Iron</keyword>
<dbReference type="InterPro" id="IPR002401">
    <property type="entry name" value="Cyt_P450_E_grp-I"/>
</dbReference>
<feature type="transmembrane region" description="Helical" evidence="11">
    <location>
        <begin position="12"/>
        <end position="30"/>
    </location>
</feature>